<feature type="transmembrane region" description="Helical" evidence="1">
    <location>
        <begin position="79"/>
        <end position="102"/>
    </location>
</feature>
<evidence type="ECO:0000313" key="2">
    <source>
        <dbReference type="EMBL" id="RJG37969.1"/>
    </source>
</evidence>
<dbReference type="InterPro" id="IPR026268">
    <property type="entry name" value="RseC"/>
</dbReference>
<keyword evidence="1" id="KW-0472">Membrane</keyword>
<name>A0A418Y9M9_9GAMM</name>
<comment type="caution">
    <text evidence="2">The sequence shown here is derived from an EMBL/GenBank/DDBJ whole genome shotgun (WGS) entry which is preliminary data.</text>
</comment>
<proteinExistence type="predicted"/>
<dbReference type="RefSeq" id="WP_119912462.1">
    <property type="nucleotide sequence ID" value="NZ_QZCH01000045.1"/>
</dbReference>
<dbReference type="InterPro" id="IPR007359">
    <property type="entry name" value="SigmaE_reg_RseC_MucC"/>
</dbReference>
<reference evidence="2 3" key="1">
    <citation type="submission" date="2018-09" db="EMBL/GenBank/DDBJ databases">
        <authorList>
            <person name="Wang F."/>
        </authorList>
    </citation>
    <scope>NUCLEOTIDE SEQUENCE [LARGE SCALE GENOMIC DNA]</scope>
    <source>
        <strain evidence="2 3">PLHSC7-2</strain>
    </source>
</reference>
<dbReference type="PANTHER" id="PTHR35867">
    <property type="entry name" value="PROTEIN RSEC"/>
    <property type="match status" value="1"/>
</dbReference>
<evidence type="ECO:0000313" key="3">
    <source>
        <dbReference type="Proteomes" id="UP000283255"/>
    </source>
</evidence>
<sequence length="149" mass="15969">MISEPGRVISSRNGEVEIACQVQTACHSCKAKSNCGTSALAKVFPGQTQVVKLKAQQNYEPGQKVELNIAEIALVKAAIAVYGIPLVGLMLGAILGFQLITWFNFPTSWFSPDIGAIIGAVFGLISGLFGAKIYHQRLSRSGQFQLSIK</sequence>
<dbReference type="Proteomes" id="UP000283255">
    <property type="component" value="Unassembled WGS sequence"/>
</dbReference>
<dbReference type="AlphaFoldDB" id="A0A418Y9M9"/>
<dbReference type="PIRSF" id="PIRSF004923">
    <property type="entry name" value="RseC"/>
    <property type="match status" value="1"/>
</dbReference>
<protein>
    <submittedName>
        <fullName evidence="2">Uncharacterized protein</fullName>
    </submittedName>
</protein>
<organism evidence="2 3">
    <name type="scientific">Motilimonas pumila</name>
    <dbReference type="NCBI Taxonomy" id="2303987"/>
    <lineage>
        <taxon>Bacteria</taxon>
        <taxon>Pseudomonadati</taxon>
        <taxon>Pseudomonadota</taxon>
        <taxon>Gammaproteobacteria</taxon>
        <taxon>Alteromonadales</taxon>
        <taxon>Alteromonadales genera incertae sedis</taxon>
        <taxon>Motilimonas</taxon>
    </lineage>
</organism>
<dbReference type="EMBL" id="QZCH01000045">
    <property type="protein sequence ID" value="RJG37969.1"/>
    <property type="molecule type" value="Genomic_DNA"/>
</dbReference>
<feature type="transmembrane region" description="Helical" evidence="1">
    <location>
        <begin position="114"/>
        <end position="134"/>
    </location>
</feature>
<reference evidence="2 3" key="2">
    <citation type="submission" date="2019-01" db="EMBL/GenBank/DDBJ databases">
        <title>Motilimonas pumilus sp. nov., isolated from the gut of sea cucumber (Apostichopus japonicus).</title>
        <authorList>
            <person name="Wang F.-Q."/>
            <person name="Ren L.-H."/>
            <person name="Lin Y.-W."/>
            <person name="Sun G.-H."/>
            <person name="Du Z.-J."/>
            <person name="Zhao J.-X."/>
            <person name="Liu X.-J."/>
            <person name="Liu L.-J."/>
        </authorList>
    </citation>
    <scope>NUCLEOTIDE SEQUENCE [LARGE SCALE GENOMIC DNA]</scope>
    <source>
        <strain evidence="2 3">PLHSC7-2</strain>
    </source>
</reference>
<keyword evidence="3" id="KW-1185">Reference proteome</keyword>
<dbReference type="Pfam" id="PF04246">
    <property type="entry name" value="RseC_MucC"/>
    <property type="match status" value="1"/>
</dbReference>
<evidence type="ECO:0000256" key="1">
    <source>
        <dbReference type="SAM" id="Phobius"/>
    </source>
</evidence>
<keyword evidence="1" id="KW-1133">Transmembrane helix</keyword>
<keyword evidence="1" id="KW-0812">Transmembrane</keyword>
<dbReference type="PANTHER" id="PTHR35867:SF1">
    <property type="entry name" value="PROTEIN RSEC"/>
    <property type="match status" value="1"/>
</dbReference>
<gene>
    <name evidence="2" type="ORF">D1Z90_19460</name>
</gene>
<dbReference type="OrthoDB" id="9795854at2"/>
<accession>A0A418Y9M9</accession>